<dbReference type="GO" id="GO:0003677">
    <property type="term" value="F:DNA binding"/>
    <property type="evidence" value="ECO:0007669"/>
    <property type="project" value="UniProtKB-KW"/>
</dbReference>
<dbReference type="PROSITE" id="PS50910">
    <property type="entry name" value="HEPN"/>
    <property type="match status" value="1"/>
</dbReference>
<evidence type="ECO:0000313" key="2">
    <source>
        <dbReference type="EMBL" id="PVU68350.1"/>
    </source>
</evidence>
<dbReference type="InterPro" id="IPR007842">
    <property type="entry name" value="HEPN_dom"/>
</dbReference>
<dbReference type="SMART" id="SM00748">
    <property type="entry name" value="HEPN"/>
    <property type="match status" value="1"/>
</dbReference>
<dbReference type="EMBL" id="QEFP01000016">
    <property type="protein sequence ID" value="PVU68350.1"/>
    <property type="molecule type" value="Genomic_DNA"/>
</dbReference>
<reference evidence="2" key="1">
    <citation type="journal article" date="2015" name="Appl. Environ. Microbiol.">
        <title>Nanoarchaeota, Their Sulfolobales Host, and Nanoarchaeota Virus Distribution across Yellowstone National Park Hot Springs.</title>
        <authorList>
            <person name="Munson-McGee J.H."/>
            <person name="Field E.K."/>
            <person name="Bateson M."/>
            <person name="Rooney C."/>
            <person name="Stepanauskas R."/>
            <person name="Young M.J."/>
        </authorList>
    </citation>
    <scope>NUCLEOTIDE SEQUENCE [LARGE SCALE GENOMIC DNA]</scope>
    <source>
        <strain evidence="2">SCGC AB-777_F03</strain>
    </source>
</reference>
<organism evidence="2">
    <name type="scientific">Nanobsidianus stetteri</name>
    <dbReference type="NCBI Taxonomy" id="1294122"/>
    <lineage>
        <taxon>Archaea</taxon>
        <taxon>Nanobdellota</taxon>
        <taxon>Candidatus Nanoarchaeia</taxon>
        <taxon>Nanoarchaeales</taxon>
        <taxon>Nanopusillaceae</taxon>
        <taxon>Candidatus Nanobsidianus</taxon>
    </lineage>
</organism>
<dbReference type="Gene3D" id="1.20.120.330">
    <property type="entry name" value="Nucleotidyltransferases domain 2"/>
    <property type="match status" value="1"/>
</dbReference>
<reference evidence="2" key="2">
    <citation type="submission" date="2017-05" db="EMBL/GenBank/DDBJ databases">
        <authorList>
            <person name="Song R."/>
            <person name="Chenine A.L."/>
            <person name="Ruprecht R.M."/>
        </authorList>
    </citation>
    <scope>NUCLEOTIDE SEQUENCE</scope>
    <source>
        <strain evidence="2">SCGC AB-777_F03</strain>
    </source>
</reference>
<protein>
    <submittedName>
        <fullName evidence="2">DNA-binding protein</fullName>
    </submittedName>
</protein>
<evidence type="ECO:0000259" key="1">
    <source>
        <dbReference type="PROSITE" id="PS50910"/>
    </source>
</evidence>
<dbReference type="AlphaFoldDB" id="A0A2T9WKI6"/>
<sequence length="130" mass="14956">MVEKFWFGKARDFLKVAKESKERYPWLSCFASQQSVEFTIKGILMKYKGSYPFTNDLSELLEALSEELPITVPEEIMKECDFLTSHYAQARYSVMSSYNARKAENCIASAEKVLNWLSGAFEEVKEVLKG</sequence>
<keyword evidence="2" id="KW-0238">DNA-binding</keyword>
<gene>
    <name evidence="2" type="ORF">DDW03_02660</name>
</gene>
<comment type="caution">
    <text evidence="2">The sequence shown here is derived from an EMBL/GenBank/DDBJ whole genome shotgun (WGS) entry which is preliminary data.</text>
</comment>
<dbReference type="Pfam" id="PF05168">
    <property type="entry name" value="HEPN"/>
    <property type="match status" value="1"/>
</dbReference>
<proteinExistence type="predicted"/>
<name>A0A2T9WKI6_NANST</name>
<accession>A0A2T9WKI6</accession>
<dbReference type="SUPFAM" id="SSF81593">
    <property type="entry name" value="Nucleotidyltransferase substrate binding subunit/domain"/>
    <property type="match status" value="1"/>
</dbReference>
<feature type="domain" description="HEPN" evidence="1">
    <location>
        <begin position="7"/>
        <end position="113"/>
    </location>
</feature>